<dbReference type="Pfam" id="PF13115">
    <property type="entry name" value="YtkA"/>
    <property type="match status" value="2"/>
</dbReference>
<evidence type="ECO:0000313" key="4">
    <source>
        <dbReference type="Proteomes" id="UP000637720"/>
    </source>
</evidence>
<dbReference type="EMBL" id="BMOF01000043">
    <property type="protein sequence ID" value="GGK04846.1"/>
    <property type="molecule type" value="Genomic_DNA"/>
</dbReference>
<reference evidence="3" key="2">
    <citation type="submission" date="2020-09" db="EMBL/GenBank/DDBJ databases">
        <authorList>
            <person name="Sun Q."/>
            <person name="Ohkuma M."/>
        </authorList>
    </citation>
    <scope>NUCLEOTIDE SEQUENCE</scope>
    <source>
        <strain evidence="3">JCM 14719</strain>
    </source>
</reference>
<protein>
    <recommendedName>
        <fullName evidence="2">YtkA-like domain-containing protein</fullName>
    </recommendedName>
</protein>
<sequence length="244" mass="26781">MRISRILGMAVGLIGMAVLLGACQNATQPPAPSSPIAVTLTIEPQTIQPGDEVTFRLSVTQDGKPVDDAQEAKVELWREGDAQHEFLPAAHRGKGVYEARKRLDQPGRYHVMYHVTAREMHSMEETTFVVGNPAEAEAPKKEGHSHDHGSLTLDVKMDEPIVAGKKERISIVVAQGGHPLSGARVRLEYGREGAQKRAFADAHEEQPGTYVTTVAFPEPGAYRVRVHVEKEPLHDHKELAVTVR</sequence>
<feature type="chain" id="PRO_5035257816" description="YtkA-like domain-containing protein" evidence="1">
    <location>
        <begin position="23"/>
        <end position="244"/>
    </location>
</feature>
<dbReference type="PROSITE" id="PS51257">
    <property type="entry name" value="PROKAR_LIPOPROTEIN"/>
    <property type="match status" value="1"/>
</dbReference>
<evidence type="ECO:0000259" key="2">
    <source>
        <dbReference type="Pfam" id="PF13115"/>
    </source>
</evidence>
<keyword evidence="4" id="KW-1185">Reference proteome</keyword>
<comment type="caution">
    <text evidence="3">The sequence shown here is derived from an EMBL/GenBank/DDBJ whole genome shotgun (WGS) entry which is preliminary data.</text>
</comment>
<dbReference type="RefSeq" id="WP_054669983.1">
    <property type="nucleotide sequence ID" value="NZ_BMOF01000043.1"/>
</dbReference>
<feature type="domain" description="YtkA-like" evidence="2">
    <location>
        <begin position="151"/>
        <end position="227"/>
    </location>
</feature>
<gene>
    <name evidence="3" type="ORF">GCM10007043_18650</name>
</gene>
<dbReference type="AlphaFoldDB" id="A0A8J3BFC8"/>
<evidence type="ECO:0000256" key="1">
    <source>
        <dbReference type="SAM" id="SignalP"/>
    </source>
</evidence>
<evidence type="ECO:0000313" key="3">
    <source>
        <dbReference type="EMBL" id="GGK04846.1"/>
    </source>
</evidence>
<reference evidence="3" key="1">
    <citation type="journal article" date="2014" name="Int. J. Syst. Evol. Microbiol.">
        <title>Complete genome sequence of Corynebacterium casei LMG S-19264T (=DSM 44701T), isolated from a smear-ripened cheese.</title>
        <authorList>
            <consortium name="US DOE Joint Genome Institute (JGI-PGF)"/>
            <person name="Walter F."/>
            <person name="Albersmeier A."/>
            <person name="Kalinowski J."/>
            <person name="Ruckert C."/>
        </authorList>
    </citation>
    <scope>NUCLEOTIDE SEQUENCE</scope>
    <source>
        <strain evidence="3">JCM 14719</strain>
    </source>
</reference>
<keyword evidence="1" id="KW-0732">Signal</keyword>
<dbReference type="Proteomes" id="UP000637720">
    <property type="component" value="Unassembled WGS sequence"/>
</dbReference>
<organism evidence="3 4">
    <name type="scientific">Calditerricola satsumensis</name>
    <dbReference type="NCBI Taxonomy" id="373054"/>
    <lineage>
        <taxon>Bacteria</taxon>
        <taxon>Bacillati</taxon>
        <taxon>Bacillota</taxon>
        <taxon>Bacilli</taxon>
        <taxon>Bacillales</taxon>
        <taxon>Bacillaceae</taxon>
        <taxon>Calditerricola</taxon>
    </lineage>
</organism>
<feature type="domain" description="YtkA-like" evidence="2">
    <location>
        <begin position="33"/>
        <end position="114"/>
    </location>
</feature>
<proteinExistence type="predicted"/>
<name>A0A8J3BFC8_9BACI</name>
<dbReference type="InterPro" id="IPR032693">
    <property type="entry name" value="YtkA-like_dom"/>
</dbReference>
<accession>A0A8J3BFC8</accession>
<feature type="signal peptide" evidence="1">
    <location>
        <begin position="1"/>
        <end position="22"/>
    </location>
</feature>